<evidence type="ECO:0000256" key="1">
    <source>
        <dbReference type="SAM" id="MobiDB-lite"/>
    </source>
</evidence>
<evidence type="ECO:0000313" key="2">
    <source>
        <dbReference type="EMBL" id="AYV78362.1"/>
    </source>
</evidence>
<feature type="region of interest" description="Disordered" evidence="1">
    <location>
        <begin position="224"/>
        <end position="252"/>
    </location>
</feature>
<proteinExistence type="predicted"/>
<gene>
    <name evidence="2" type="ORF">Edafosvirus10_37</name>
</gene>
<accession>A0A3G4ZTY5</accession>
<sequence length="252" mass="29698">MDFFESTTQFDDCYKEIGSFSSERSACPFFSILTAYRFLNDTKNITSEIHENNIDCAIINYLCKNIKGHMTFEQMISYTSIKPSQIEATSVEMIENNIIGYDNIFKSSEYDRSYAIIFLKNSKFFVVLVEPKSNKFHIRDCHSLCQYSFDGQKELINFLNVNYEFDKDIKVDDQVFYEFSNIEFIVLDEKFKIDLECDIAYQFPKKSKNKKKFEQDPIDTDFEYYVESDGPYDDSPFDKGNDADDDEDEFYS</sequence>
<dbReference type="EMBL" id="MK072075">
    <property type="protein sequence ID" value="AYV78362.1"/>
    <property type="molecule type" value="Genomic_DNA"/>
</dbReference>
<name>A0A3G4ZTY5_9VIRU</name>
<protein>
    <submittedName>
        <fullName evidence="2">Uncharacterized protein</fullName>
    </submittedName>
</protein>
<feature type="compositionally biased region" description="Acidic residues" evidence="1">
    <location>
        <begin position="243"/>
        <end position="252"/>
    </location>
</feature>
<reference evidence="2" key="1">
    <citation type="submission" date="2018-10" db="EMBL/GenBank/DDBJ databases">
        <title>Hidden diversity of soil giant viruses.</title>
        <authorList>
            <person name="Schulz F."/>
            <person name="Alteio L."/>
            <person name="Goudeau D."/>
            <person name="Ryan E.M."/>
            <person name="Malmstrom R.R."/>
            <person name="Blanchard J."/>
            <person name="Woyke T."/>
        </authorList>
    </citation>
    <scope>NUCLEOTIDE SEQUENCE</scope>
    <source>
        <strain evidence="2">EDV1</strain>
    </source>
</reference>
<organism evidence="2">
    <name type="scientific">Edafosvirus sp</name>
    <dbReference type="NCBI Taxonomy" id="2487765"/>
    <lineage>
        <taxon>Viruses</taxon>
        <taxon>Varidnaviria</taxon>
        <taxon>Bamfordvirae</taxon>
        <taxon>Nucleocytoviricota</taxon>
        <taxon>Megaviricetes</taxon>
        <taxon>Imitervirales</taxon>
        <taxon>Mimiviridae</taxon>
        <taxon>Klosneuvirinae</taxon>
    </lineage>
</organism>